<organism evidence="1 2">
    <name type="scientific">Diaporthe eres</name>
    <name type="common">Phomopsis oblonga</name>
    <dbReference type="NCBI Taxonomy" id="83184"/>
    <lineage>
        <taxon>Eukaryota</taxon>
        <taxon>Fungi</taxon>
        <taxon>Dikarya</taxon>
        <taxon>Ascomycota</taxon>
        <taxon>Pezizomycotina</taxon>
        <taxon>Sordariomycetes</taxon>
        <taxon>Sordariomycetidae</taxon>
        <taxon>Diaporthales</taxon>
        <taxon>Diaporthaceae</taxon>
        <taxon>Diaporthe</taxon>
        <taxon>Diaporthe eres species complex</taxon>
    </lineage>
</organism>
<keyword evidence="2" id="KW-1185">Reference proteome</keyword>
<sequence>MLSLLRTQFIFLDELPEGPLYDLRSFFAGLTPARSNIFEDKLEQKPSSTVPLPGSSNPLSQIDQYDFPNCRYSGVVRTFAMWKLHNYGVLYPPDGIGASKFVMVTLIACTGRRKIRDADHLLRALHRMFPNVIVWEVDCANIPMFNQL</sequence>
<gene>
    <name evidence="1" type="ORF">SLS63_005618</name>
</gene>
<protein>
    <submittedName>
        <fullName evidence="1">Uncharacterized protein</fullName>
    </submittedName>
</protein>
<proteinExistence type="predicted"/>
<evidence type="ECO:0000313" key="2">
    <source>
        <dbReference type="Proteomes" id="UP001430848"/>
    </source>
</evidence>
<name>A0ABR1PAH9_DIAER</name>
<accession>A0ABR1PAH9</accession>
<dbReference type="Proteomes" id="UP001430848">
    <property type="component" value="Unassembled WGS sequence"/>
</dbReference>
<dbReference type="EMBL" id="JAKNSF020000024">
    <property type="protein sequence ID" value="KAK7730948.1"/>
    <property type="molecule type" value="Genomic_DNA"/>
</dbReference>
<comment type="caution">
    <text evidence="1">The sequence shown here is derived from an EMBL/GenBank/DDBJ whole genome shotgun (WGS) entry which is preliminary data.</text>
</comment>
<reference evidence="1 2" key="1">
    <citation type="submission" date="2024-02" db="EMBL/GenBank/DDBJ databases">
        <title>De novo assembly and annotation of 12 fungi associated with fruit tree decline syndrome in Ontario, Canada.</title>
        <authorList>
            <person name="Sulman M."/>
            <person name="Ellouze W."/>
            <person name="Ilyukhin E."/>
        </authorList>
    </citation>
    <scope>NUCLEOTIDE SEQUENCE [LARGE SCALE GENOMIC DNA]</scope>
    <source>
        <strain evidence="1 2">M169</strain>
    </source>
</reference>
<evidence type="ECO:0000313" key="1">
    <source>
        <dbReference type="EMBL" id="KAK7730948.1"/>
    </source>
</evidence>